<evidence type="ECO:0000256" key="5">
    <source>
        <dbReference type="ARBA" id="ARBA00022737"/>
    </source>
</evidence>
<dbReference type="PROSITE" id="PS50920">
    <property type="entry name" value="SOLCAR"/>
    <property type="match status" value="3"/>
</dbReference>
<dbReference type="Proteomes" id="UP001378592">
    <property type="component" value="Unassembled WGS sequence"/>
</dbReference>
<dbReference type="EMBL" id="JAZDUA010000231">
    <property type="protein sequence ID" value="KAK7863421.1"/>
    <property type="molecule type" value="Genomic_DNA"/>
</dbReference>
<dbReference type="InterPro" id="IPR023395">
    <property type="entry name" value="MCP_dom_sf"/>
</dbReference>
<evidence type="ECO:0000256" key="6">
    <source>
        <dbReference type="ARBA" id="ARBA00022989"/>
    </source>
</evidence>
<dbReference type="PANTHER" id="PTHR45624">
    <property type="entry name" value="MITOCHONDRIAL BASIC AMINO ACIDS TRANSPORTER-RELATED"/>
    <property type="match status" value="1"/>
</dbReference>
<evidence type="ECO:0000256" key="8">
    <source>
        <dbReference type="ARBA" id="ARBA00023136"/>
    </source>
</evidence>
<comment type="subcellular location">
    <subcellularLocation>
        <location evidence="1">Mitochondrion membrane</location>
        <topology evidence="1">Multi-pass membrane protein</topology>
    </subcellularLocation>
</comment>
<dbReference type="InterPro" id="IPR018108">
    <property type="entry name" value="MCP_transmembrane"/>
</dbReference>
<evidence type="ECO:0000256" key="4">
    <source>
        <dbReference type="ARBA" id="ARBA00022692"/>
    </source>
</evidence>
<gene>
    <name evidence="11" type="ORF">R5R35_006500</name>
</gene>
<evidence type="ECO:0000256" key="10">
    <source>
        <dbReference type="RuleBase" id="RU000488"/>
    </source>
</evidence>
<accession>A0AAN9VHW9</accession>
<keyword evidence="8 9" id="KW-0472">Membrane</keyword>
<evidence type="ECO:0000256" key="1">
    <source>
        <dbReference type="ARBA" id="ARBA00004225"/>
    </source>
</evidence>
<evidence type="ECO:0000256" key="7">
    <source>
        <dbReference type="ARBA" id="ARBA00023128"/>
    </source>
</evidence>
<keyword evidence="5" id="KW-0677">Repeat</keyword>
<dbReference type="SUPFAM" id="SSF103506">
    <property type="entry name" value="Mitochondrial carrier"/>
    <property type="match status" value="1"/>
</dbReference>
<dbReference type="Pfam" id="PF00153">
    <property type="entry name" value="Mito_carr"/>
    <property type="match status" value="3"/>
</dbReference>
<keyword evidence="4 9" id="KW-0812">Transmembrane</keyword>
<evidence type="ECO:0000256" key="2">
    <source>
        <dbReference type="ARBA" id="ARBA00006375"/>
    </source>
</evidence>
<keyword evidence="3 10" id="KW-0813">Transport</keyword>
<dbReference type="PANTHER" id="PTHR45624:SF10">
    <property type="entry name" value="SLC (SOLUTE CARRIER) HOMOLOG"/>
    <property type="match status" value="1"/>
</dbReference>
<feature type="repeat" description="Solcar" evidence="9">
    <location>
        <begin position="2"/>
        <end position="84"/>
    </location>
</feature>
<proteinExistence type="inferred from homology"/>
<feature type="repeat" description="Solcar" evidence="9">
    <location>
        <begin position="206"/>
        <end position="293"/>
    </location>
</feature>
<feature type="repeat" description="Solcar" evidence="9">
    <location>
        <begin position="107"/>
        <end position="195"/>
    </location>
</feature>
<evidence type="ECO:0000313" key="12">
    <source>
        <dbReference type="Proteomes" id="UP001378592"/>
    </source>
</evidence>
<dbReference type="InterPro" id="IPR050567">
    <property type="entry name" value="Mitochondrial_Carrier"/>
</dbReference>
<dbReference type="GO" id="GO:0022857">
    <property type="term" value="F:transmembrane transporter activity"/>
    <property type="evidence" value="ECO:0007669"/>
    <property type="project" value="TreeGrafter"/>
</dbReference>
<keyword evidence="6" id="KW-1133">Transmembrane helix</keyword>
<evidence type="ECO:0000256" key="9">
    <source>
        <dbReference type="PROSITE-ProRule" id="PRU00282"/>
    </source>
</evidence>
<dbReference type="AlphaFoldDB" id="A0AAN9VHW9"/>
<organism evidence="11 12">
    <name type="scientific">Gryllus longicercus</name>
    <dbReference type="NCBI Taxonomy" id="2509291"/>
    <lineage>
        <taxon>Eukaryota</taxon>
        <taxon>Metazoa</taxon>
        <taxon>Ecdysozoa</taxon>
        <taxon>Arthropoda</taxon>
        <taxon>Hexapoda</taxon>
        <taxon>Insecta</taxon>
        <taxon>Pterygota</taxon>
        <taxon>Neoptera</taxon>
        <taxon>Polyneoptera</taxon>
        <taxon>Orthoptera</taxon>
        <taxon>Ensifera</taxon>
        <taxon>Gryllidea</taxon>
        <taxon>Grylloidea</taxon>
        <taxon>Gryllidae</taxon>
        <taxon>Gryllinae</taxon>
        <taxon>Gryllus</taxon>
    </lineage>
</organism>
<keyword evidence="7" id="KW-0496">Mitochondrion</keyword>
<dbReference type="GO" id="GO:0031966">
    <property type="term" value="C:mitochondrial membrane"/>
    <property type="evidence" value="ECO:0007669"/>
    <property type="project" value="UniProtKB-SubCell"/>
</dbReference>
<evidence type="ECO:0000313" key="11">
    <source>
        <dbReference type="EMBL" id="KAK7863421.1"/>
    </source>
</evidence>
<name>A0AAN9VHW9_9ORTH</name>
<evidence type="ECO:0008006" key="13">
    <source>
        <dbReference type="Google" id="ProtNLM"/>
    </source>
</evidence>
<comment type="similarity">
    <text evidence="2 10">Belongs to the mitochondrial carrier (TC 2.A.29) family.</text>
</comment>
<protein>
    <recommendedName>
        <fullName evidence="13">Mitochondrial carrier protein</fullName>
    </recommendedName>
</protein>
<comment type="caution">
    <text evidence="11">The sequence shown here is derived from an EMBL/GenBank/DDBJ whole genome shotgun (WGS) entry which is preliminary data.</text>
</comment>
<evidence type="ECO:0000256" key="3">
    <source>
        <dbReference type="ARBA" id="ARBA00022448"/>
    </source>
</evidence>
<sequence>MSLTFKDFIAGWGAGVCGILVGHPADTVKVRQQVLRRAGIFKILIKTVKNEGVLGLYRGMSFPLLLAGVQNSVFFGVYGNTLRVLQNVQGADVNRRSCGEGSRPNRHWHINVYFAGFIAGFVHTFLACPVELIKIKIQASGDLTKDERHRMKECIRKIYQHSGLRGFYRGFVATLYRDVPSYGLYVLFYEHLLKIGRDPNDRRSEYSIFQQLFAGGLAGTITWVSVTPFDVLKSRIQADDVIRPKYKGLTDCIIKSYKADGFHVFGRGFWVHVLRGFPVNAATFVGYEWCLKVYKYLE</sequence>
<reference evidence="11 12" key="1">
    <citation type="submission" date="2024-03" db="EMBL/GenBank/DDBJ databases">
        <title>The genome assembly and annotation of the cricket Gryllus longicercus Weissman &amp; Gray.</title>
        <authorList>
            <person name="Szrajer S."/>
            <person name="Gray D."/>
            <person name="Ylla G."/>
        </authorList>
    </citation>
    <scope>NUCLEOTIDE SEQUENCE [LARGE SCALE GENOMIC DNA]</scope>
    <source>
        <strain evidence="11">DAG 2021-001</strain>
        <tissue evidence="11">Whole body minus gut</tissue>
    </source>
</reference>
<keyword evidence="12" id="KW-1185">Reference proteome</keyword>
<dbReference type="Gene3D" id="1.50.40.10">
    <property type="entry name" value="Mitochondrial carrier domain"/>
    <property type="match status" value="1"/>
</dbReference>